<evidence type="ECO:0000313" key="1">
    <source>
        <dbReference type="EMBL" id="VYT22586.1"/>
    </source>
</evidence>
<name>A0A6N2V6G3_ANAHA</name>
<reference evidence="1" key="1">
    <citation type="submission" date="2019-11" db="EMBL/GenBank/DDBJ databases">
        <authorList>
            <person name="Feng L."/>
        </authorList>
    </citation>
    <scope>NUCLEOTIDE SEQUENCE</scope>
    <source>
        <strain evidence="1">AhadrusLFYP4</strain>
    </source>
</reference>
<dbReference type="RefSeq" id="WP_156723894.1">
    <property type="nucleotide sequence ID" value="NZ_CACRSX010000040.1"/>
</dbReference>
<accession>A0A6N2V6G3</accession>
<dbReference type="EMBL" id="CACRSX010000040">
    <property type="protein sequence ID" value="VYT22586.1"/>
    <property type="molecule type" value="Genomic_DNA"/>
</dbReference>
<sequence>MKFKTLQMIIDGHSSLYDDIKSIVQYGSNKYYYNKEVYLINKIIINNRYLWMYCQYDNSKLYGDVVFDTENEKQLKNKRRKNEIELRKQLFCAFDIDSQILYINDYTKKGIIKSYVSDTLQKEAIIKNIYSSLEEFQEGVKFLKKVKFTQYRNVVNTLDKKSIFTQQTNILGLDLPDKITMQVEYTDTLIGKVKNGMQELKQKRDQGLFTDIIVIGEDDFGIEQSFDFRSVIKNIEINVNKNEDDRYNDKEVEDRFFEKIG</sequence>
<protein>
    <submittedName>
        <fullName evidence="1">Uncharacterized protein</fullName>
    </submittedName>
</protein>
<organism evidence="1">
    <name type="scientific">Anaerostipes hadrus</name>
    <dbReference type="NCBI Taxonomy" id="649756"/>
    <lineage>
        <taxon>Bacteria</taxon>
        <taxon>Bacillati</taxon>
        <taxon>Bacillota</taxon>
        <taxon>Clostridia</taxon>
        <taxon>Lachnospirales</taxon>
        <taxon>Lachnospiraceae</taxon>
        <taxon>Anaerostipes</taxon>
    </lineage>
</organism>
<proteinExistence type="predicted"/>
<dbReference type="AlphaFoldDB" id="A0A6N2V6G3"/>
<gene>
    <name evidence="1" type="ORF">AHLFYP4_02146</name>
</gene>